<dbReference type="RefSeq" id="WP_386674655.1">
    <property type="nucleotide sequence ID" value="NZ_JBHLTG010000008.1"/>
</dbReference>
<proteinExistence type="predicted"/>
<accession>A0ABV6RXD2</accession>
<keyword evidence="2" id="KW-1185">Reference proteome</keyword>
<evidence type="ECO:0000313" key="1">
    <source>
        <dbReference type="EMBL" id="MFC0681651.1"/>
    </source>
</evidence>
<protein>
    <recommendedName>
        <fullName evidence="3">Polymerase nucleotidyl transferase domain-containing protein</fullName>
    </recommendedName>
</protein>
<dbReference type="EMBL" id="JBHLTG010000008">
    <property type="protein sequence ID" value="MFC0681651.1"/>
    <property type="molecule type" value="Genomic_DNA"/>
</dbReference>
<comment type="caution">
    <text evidence="1">The sequence shown here is derived from an EMBL/GenBank/DDBJ whole genome shotgun (WGS) entry which is preliminary data.</text>
</comment>
<reference evidence="1 2" key="1">
    <citation type="submission" date="2024-09" db="EMBL/GenBank/DDBJ databases">
        <authorList>
            <person name="Sun Q."/>
            <person name="Mori K."/>
        </authorList>
    </citation>
    <scope>NUCLEOTIDE SEQUENCE [LARGE SCALE GENOMIC DNA]</scope>
    <source>
        <strain evidence="1 2">KCTC 23076</strain>
    </source>
</reference>
<name>A0ABV6RXD2_9GAMM</name>
<gene>
    <name evidence="1" type="ORF">ACFFGH_27795</name>
</gene>
<dbReference type="Proteomes" id="UP001589896">
    <property type="component" value="Unassembled WGS sequence"/>
</dbReference>
<evidence type="ECO:0000313" key="2">
    <source>
        <dbReference type="Proteomes" id="UP001589896"/>
    </source>
</evidence>
<evidence type="ECO:0008006" key="3">
    <source>
        <dbReference type="Google" id="ProtNLM"/>
    </source>
</evidence>
<organism evidence="1 2">
    <name type="scientific">Lysobacter korlensis</name>
    <dbReference type="NCBI Taxonomy" id="553636"/>
    <lineage>
        <taxon>Bacteria</taxon>
        <taxon>Pseudomonadati</taxon>
        <taxon>Pseudomonadota</taxon>
        <taxon>Gammaproteobacteria</taxon>
        <taxon>Lysobacterales</taxon>
        <taxon>Lysobacteraceae</taxon>
        <taxon>Lysobacter</taxon>
    </lineage>
</organism>
<sequence length="322" mass="35414">MKAFSDVPVELLHVYDYAVLSDGALLAVHAATESGHLIGDLAYLPDTRGRYLIDGRRYSRVHGRSQPHPFRRDVLAASAPLGWQLIAAKSIVATADAVATANCHDMLSRRLDGPLARRVQGLLDWISNHVVPDGSSVRFGLTGSVGLVDERCESLAEPHDFDIVIEAPVETIDRVVQSAGLLVTTSPPLRVHEYGKGWRIRIRSPLGLICLFFRTPAPLLDVMDWDRQPDRATSVTCHGLVLDVTRASLTPCVVEIDDRSLGRTTVVFPGLRLRGDASVGDELTADGVLYEFEQGPRKSVLRRVIVENDVRAYVTPQPWPGY</sequence>